<proteinExistence type="predicted"/>
<protein>
    <recommendedName>
        <fullName evidence="5">LTXXQ motif family protein</fullName>
    </recommendedName>
</protein>
<dbReference type="EMBL" id="BJZU01000162">
    <property type="protein sequence ID" value="GEP07559.1"/>
    <property type="molecule type" value="Genomic_DNA"/>
</dbReference>
<accession>A0A512JCA9</accession>
<reference evidence="2" key="4">
    <citation type="submission" date="2023-01" db="EMBL/GenBank/DDBJ databases">
        <title>Draft genome sequence of Methylobacterium oxalidis strain NBRC 107715.</title>
        <authorList>
            <person name="Sun Q."/>
            <person name="Mori K."/>
        </authorList>
    </citation>
    <scope>NUCLEOTIDE SEQUENCE</scope>
    <source>
        <strain evidence="2">NBRC 107715</strain>
    </source>
</reference>
<evidence type="ECO:0008006" key="5">
    <source>
        <dbReference type="Google" id="ProtNLM"/>
    </source>
</evidence>
<reference evidence="2" key="1">
    <citation type="journal article" date="2014" name="Int. J. Syst. Evol. Microbiol.">
        <title>Complete genome of a new Firmicutes species belonging to the dominant human colonic microbiota ('Ruminococcus bicirculans') reveals two chromosomes and a selective capacity to utilize plant glucans.</title>
        <authorList>
            <consortium name="NISC Comparative Sequencing Program"/>
            <person name="Wegmann U."/>
            <person name="Louis P."/>
            <person name="Goesmann A."/>
            <person name="Henrissat B."/>
            <person name="Duncan S.H."/>
            <person name="Flint H.J."/>
        </authorList>
    </citation>
    <scope>NUCLEOTIDE SEQUENCE</scope>
    <source>
        <strain evidence="2">NBRC 107715</strain>
    </source>
</reference>
<dbReference type="Proteomes" id="UP001156856">
    <property type="component" value="Unassembled WGS sequence"/>
</dbReference>
<organism evidence="1 3">
    <name type="scientific">Methylobacterium oxalidis</name>
    <dbReference type="NCBI Taxonomy" id="944322"/>
    <lineage>
        <taxon>Bacteria</taxon>
        <taxon>Pseudomonadati</taxon>
        <taxon>Pseudomonadota</taxon>
        <taxon>Alphaproteobacteria</taxon>
        <taxon>Hyphomicrobiales</taxon>
        <taxon>Methylobacteriaceae</taxon>
        <taxon>Methylobacterium</taxon>
    </lineage>
</organism>
<dbReference type="RefSeq" id="WP_147028995.1">
    <property type="nucleotide sequence ID" value="NZ_BJZU01000162.1"/>
</dbReference>
<dbReference type="InterPro" id="IPR012899">
    <property type="entry name" value="LTXXQ"/>
</dbReference>
<evidence type="ECO:0000313" key="1">
    <source>
        <dbReference type="EMBL" id="GEP07559.1"/>
    </source>
</evidence>
<evidence type="ECO:0000313" key="4">
    <source>
        <dbReference type="Proteomes" id="UP001156856"/>
    </source>
</evidence>
<name>A0A512JCA9_9HYPH</name>
<dbReference type="AlphaFoldDB" id="A0A512JCA9"/>
<evidence type="ECO:0000313" key="3">
    <source>
        <dbReference type="Proteomes" id="UP000321960"/>
    </source>
</evidence>
<reference evidence="1 3" key="3">
    <citation type="submission" date="2019-07" db="EMBL/GenBank/DDBJ databases">
        <title>Whole genome shotgun sequence of Methylobacterium oxalidis NBRC 107715.</title>
        <authorList>
            <person name="Hosoyama A."/>
            <person name="Uohara A."/>
            <person name="Ohji S."/>
            <person name="Ichikawa N."/>
        </authorList>
    </citation>
    <scope>NUCLEOTIDE SEQUENCE [LARGE SCALE GENOMIC DNA]</scope>
    <source>
        <strain evidence="1 3">NBRC 107715</strain>
    </source>
</reference>
<gene>
    <name evidence="2" type="ORF">GCM10007888_01070</name>
    <name evidence="1" type="ORF">MOX02_55970</name>
</gene>
<evidence type="ECO:0000313" key="2">
    <source>
        <dbReference type="EMBL" id="GLS61726.1"/>
    </source>
</evidence>
<dbReference type="EMBL" id="BSPK01000004">
    <property type="protein sequence ID" value="GLS61726.1"/>
    <property type="molecule type" value="Genomic_DNA"/>
</dbReference>
<dbReference type="GO" id="GO:0042597">
    <property type="term" value="C:periplasmic space"/>
    <property type="evidence" value="ECO:0007669"/>
    <property type="project" value="InterPro"/>
</dbReference>
<reference evidence="4" key="2">
    <citation type="journal article" date="2019" name="Int. J. Syst. Evol. Microbiol.">
        <title>The Global Catalogue of Microorganisms (GCM) 10K type strain sequencing project: providing services to taxonomists for standard genome sequencing and annotation.</title>
        <authorList>
            <consortium name="The Broad Institute Genomics Platform"/>
            <consortium name="The Broad Institute Genome Sequencing Center for Infectious Disease"/>
            <person name="Wu L."/>
            <person name="Ma J."/>
        </authorList>
    </citation>
    <scope>NUCLEOTIDE SEQUENCE [LARGE SCALE GENOMIC DNA]</scope>
    <source>
        <strain evidence="4">NBRC 107715</strain>
    </source>
</reference>
<comment type="caution">
    <text evidence="1">The sequence shown here is derived from an EMBL/GenBank/DDBJ whole genome shotgun (WGS) entry which is preliminary data.</text>
</comment>
<dbReference type="OrthoDB" id="8451554at2"/>
<sequence length="165" mass="17986">MRRFVTVGLILVGIGVVGGAVAKDDPFSRPPAGRWNAFSAEDREAFADARIAALRAGLRLSPEQEKLWPPVEAAIRDLGRLRREQRAARAERGRMVDDAPAAIRAMADAATARGEALRKLADASAPLYATLDPDQKRRALVLARPMRGEGRGGWRHHRHGPGEGR</sequence>
<keyword evidence="4" id="KW-1185">Reference proteome</keyword>
<dbReference type="Proteomes" id="UP000321960">
    <property type="component" value="Unassembled WGS sequence"/>
</dbReference>
<dbReference type="Pfam" id="PF07813">
    <property type="entry name" value="LTXXQ"/>
    <property type="match status" value="1"/>
</dbReference>